<protein>
    <submittedName>
        <fullName evidence="1">Uncharacterized protein</fullName>
    </submittedName>
</protein>
<dbReference type="EMBL" id="AP019416">
    <property type="protein sequence ID" value="BBI48767.1"/>
    <property type="molecule type" value="Genomic_DNA"/>
</dbReference>
<organism evidence="1 2">
    <name type="scientific">Vreelandella olivaria</name>
    <dbReference type="NCBI Taxonomy" id="390919"/>
    <lineage>
        <taxon>Bacteria</taxon>
        <taxon>Pseudomonadati</taxon>
        <taxon>Pseudomonadota</taxon>
        <taxon>Gammaproteobacteria</taxon>
        <taxon>Oceanospirillales</taxon>
        <taxon>Halomonadaceae</taxon>
        <taxon>Vreelandella</taxon>
    </lineage>
</organism>
<accession>A0ABN5WWD4</accession>
<name>A0ABN5WWD4_9GAMM</name>
<sequence length="94" mass="11224">MQKNEIIKYIKSDFGESFNEQLLESCVVDLIDPCNVIVYDSHSDSYTFGHFRYQEHLASEEISSNREVDILELLFDDWWRGLYAYMLKKMIFVL</sequence>
<gene>
    <name evidence="1" type="ORF">HORIV_11880</name>
</gene>
<dbReference type="Proteomes" id="UP000289555">
    <property type="component" value="Chromosome"/>
</dbReference>
<evidence type="ECO:0000313" key="2">
    <source>
        <dbReference type="Proteomes" id="UP000289555"/>
    </source>
</evidence>
<reference evidence="2" key="1">
    <citation type="journal article" date="2019" name="Microbiol. Resour. Announc.">
        <title>Complete Genome Sequence of Halomonas olivaria, a Moderately Halophilic Bacterium Isolated from Olive Processing Effluents, Obtained by Nanopore Sequencing.</title>
        <authorList>
            <person name="Nagata S."/>
            <person name="Ii K.M."/>
            <person name="Tsukimi T."/>
            <person name="Miura M.C."/>
            <person name="Galipon J."/>
            <person name="Arakawa K."/>
        </authorList>
    </citation>
    <scope>NUCLEOTIDE SEQUENCE [LARGE SCALE GENOMIC DNA]</scope>
    <source>
        <strain evidence="2">TYRC17</strain>
    </source>
</reference>
<evidence type="ECO:0000313" key="1">
    <source>
        <dbReference type="EMBL" id="BBI48767.1"/>
    </source>
</evidence>
<proteinExistence type="predicted"/>
<keyword evidence="2" id="KW-1185">Reference proteome</keyword>